<dbReference type="Proteomes" id="UP000785679">
    <property type="component" value="Unassembled WGS sequence"/>
</dbReference>
<dbReference type="AlphaFoldDB" id="A0A8J8NHR0"/>
<dbReference type="EMBL" id="RRYP01015937">
    <property type="protein sequence ID" value="TNV75278.1"/>
    <property type="molecule type" value="Genomic_DNA"/>
</dbReference>
<accession>A0A8J8NHR0</accession>
<name>A0A8J8NHR0_HALGN</name>
<evidence type="ECO:0000313" key="1">
    <source>
        <dbReference type="EMBL" id="TNV75278.1"/>
    </source>
</evidence>
<gene>
    <name evidence="1" type="ORF">FGO68_gene5247</name>
</gene>
<protein>
    <submittedName>
        <fullName evidence="1">Uncharacterized protein</fullName>
    </submittedName>
</protein>
<keyword evidence="2" id="KW-1185">Reference proteome</keyword>
<organism evidence="1 2">
    <name type="scientific">Halteria grandinella</name>
    <dbReference type="NCBI Taxonomy" id="5974"/>
    <lineage>
        <taxon>Eukaryota</taxon>
        <taxon>Sar</taxon>
        <taxon>Alveolata</taxon>
        <taxon>Ciliophora</taxon>
        <taxon>Intramacronucleata</taxon>
        <taxon>Spirotrichea</taxon>
        <taxon>Stichotrichia</taxon>
        <taxon>Sporadotrichida</taxon>
        <taxon>Halteriidae</taxon>
        <taxon>Halteria</taxon>
    </lineage>
</organism>
<proteinExistence type="predicted"/>
<reference evidence="1" key="1">
    <citation type="submission" date="2019-06" db="EMBL/GenBank/DDBJ databases">
        <authorList>
            <person name="Zheng W."/>
        </authorList>
    </citation>
    <scope>NUCLEOTIDE SEQUENCE</scope>
    <source>
        <strain evidence="1">QDHG01</strain>
    </source>
</reference>
<sequence>MHWSPFSIAASECKHHDEGGAGLQVVVADFHLVVEVLAAEDELDLGGVDALPLLHCVLDVDDRVVGLEGEVELLAGQGLHDELHFLFNQLLIYQKQC</sequence>
<evidence type="ECO:0000313" key="2">
    <source>
        <dbReference type="Proteomes" id="UP000785679"/>
    </source>
</evidence>
<comment type="caution">
    <text evidence="1">The sequence shown here is derived from an EMBL/GenBank/DDBJ whole genome shotgun (WGS) entry which is preliminary data.</text>
</comment>